<feature type="coiled-coil region" evidence="1">
    <location>
        <begin position="225"/>
        <end position="286"/>
    </location>
</feature>
<dbReference type="Proteomes" id="UP000030762">
    <property type="component" value="Unassembled WGS sequence"/>
</dbReference>
<name>T0QIQ9_SAPDV</name>
<gene>
    <name evidence="2" type="ORF">SDRG_04905</name>
</gene>
<reference evidence="2 3" key="1">
    <citation type="submission" date="2012-04" db="EMBL/GenBank/DDBJ databases">
        <title>The Genome Sequence of Saprolegnia declina VS20.</title>
        <authorList>
            <consortium name="The Broad Institute Genome Sequencing Platform"/>
            <person name="Russ C."/>
            <person name="Nusbaum C."/>
            <person name="Tyler B."/>
            <person name="van West P."/>
            <person name="Dieguez-Uribeondo J."/>
            <person name="de Bruijn I."/>
            <person name="Tripathy S."/>
            <person name="Jiang R."/>
            <person name="Young S.K."/>
            <person name="Zeng Q."/>
            <person name="Gargeya S."/>
            <person name="Fitzgerald M."/>
            <person name="Haas B."/>
            <person name="Abouelleil A."/>
            <person name="Alvarado L."/>
            <person name="Arachchi H.M."/>
            <person name="Berlin A."/>
            <person name="Chapman S.B."/>
            <person name="Goldberg J."/>
            <person name="Griggs A."/>
            <person name="Gujja S."/>
            <person name="Hansen M."/>
            <person name="Howarth C."/>
            <person name="Imamovic A."/>
            <person name="Larimer J."/>
            <person name="McCowen C."/>
            <person name="Montmayeur A."/>
            <person name="Murphy C."/>
            <person name="Neiman D."/>
            <person name="Pearson M."/>
            <person name="Priest M."/>
            <person name="Roberts A."/>
            <person name="Saif S."/>
            <person name="Shea T."/>
            <person name="Sisk P."/>
            <person name="Sykes S."/>
            <person name="Wortman J."/>
            <person name="Nusbaum C."/>
            <person name="Birren B."/>
        </authorList>
    </citation>
    <scope>NUCLEOTIDE SEQUENCE [LARGE SCALE GENOMIC DNA]</scope>
    <source>
        <strain evidence="2 3">VS20</strain>
    </source>
</reference>
<dbReference type="RefSeq" id="XP_008608817.1">
    <property type="nucleotide sequence ID" value="XM_008610595.1"/>
</dbReference>
<organism evidence="2 3">
    <name type="scientific">Saprolegnia diclina (strain VS20)</name>
    <dbReference type="NCBI Taxonomy" id="1156394"/>
    <lineage>
        <taxon>Eukaryota</taxon>
        <taxon>Sar</taxon>
        <taxon>Stramenopiles</taxon>
        <taxon>Oomycota</taxon>
        <taxon>Saprolegniomycetes</taxon>
        <taxon>Saprolegniales</taxon>
        <taxon>Saprolegniaceae</taxon>
        <taxon>Saprolegnia</taxon>
    </lineage>
</organism>
<protein>
    <submittedName>
        <fullName evidence="2">Uncharacterized protein</fullName>
    </submittedName>
</protein>
<evidence type="ECO:0000256" key="1">
    <source>
        <dbReference type="SAM" id="Coils"/>
    </source>
</evidence>
<dbReference type="VEuPathDB" id="FungiDB:SDRG_04905"/>
<proteinExistence type="predicted"/>
<accession>T0QIQ9</accession>
<dbReference type="EMBL" id="JH767143">
    <property type="protein sequence ID" value="EQC37884.1"/>
    <property type="molecule type" value="Genomic_DNA"/>
</dbReference>
<sequence>MAEKLATELQIPGISPLQLQDMTWKTKEKVLLLLLEKNASSEPIYDELKNLAADRRQERAFEKTDGAMSKDALRKKEDSYRASFMKVVAKELARMGAPSLVTWQRLVLDKDCTYQAIRILLTKIKSSQKKRSGSALLPLLEPKTRPSTMDDKPMWISTSEPETKAVTPPRSATLIPTKPAKAVVKRPASPKPPASNQVEEVAPDMVVQRVTTAPKPAKLKVDPKLQAALLENEALRKEIDHLEGLTATLLQSSDEPLQGPSADRRVRFLKAQNHQLQRQVDMLLDAVAARESAATDLQALLHALNQAVEAGLADAKEAGADQTKKKWMLAVPRDLQQTIKQTERQLLGLNRSLGASMEQKLRHSDDGLLDDNYTVLRVRDVHNQHSCHGPLHMPNVQHLRFDRLQQIESHLAQLTSQLLGFAKDATEATPPLISDAATMRLHDQARDLARHTRALATETASLGAVVCVHAVGPGFEHHHPSRPTVAAIVAELPPFPSAHKEREKGVRLQLQRLDAHLSGVEARLEQGLGELASLQQNVRGQASAWRTMLQNVDTVFTKKVQWAQEALTAALDGIVQVFDAFKAQQVHGGINPYGNLLVETFETQRSALVQVRQSYTQYAATARAKLDASLADMTRAIESVTVSS</sequence>
<keyword evidence="1" id="KW-0175">Coiled coil</keyword>
<dbReference type="eggNOG" id="ENOG502RXT6">
    <property type="taxonomic scope" value="Eukaryota"/>
</dbReference>
<dbReference type="GeneID" id="19945632"/>
<dbReference type="InParanoid" id="T0QIQ9"/>
<evidence type="ECO:0000313" key="2">
    <source>
        <dbReference type="EMBL" id="EQC37884.1"/>
    </source>
</evidence>
<dbReference type="AlphaFoldDB" id="T0QIQ9"/>
<evidence type="ECO:0000313" key="3">
    <source>
        <dbReference type="Proteomes" id="UP000030762"/>
    </source>
</evidence>
<dbReference type="OrthoDB" id="70595at2759"/>
<keyword evidence="3" id="KW-1185">Reference proteome</keyword>
<dbReference type="OMA" id="VEWCQHY"/>